<accession>A0ACD3A5N3</accession>
<gene>
    <name evidence="1" type="ORF">BDN72DRAFT_750962</name>
</gene>
<feature type="non-terminal residue" evidence="1">
    <location>
        <position position="1"/>
    </location>
</feature>
<organism evidence="1 2">
    <name type="scientific">Pluteus cervinus</name>
    <dbReference type="NCBI Taxonomy" id="181527"/>
    <lineage>
        <taxon>Eukaryota</taxon>
        <taxon>Fungi</taxon>
        <taxon>Dikarya</taxon>
        <taxon>Basidiomycota</taxon>
        <taxon>Agaricomycotina</taxon>
        <taxon>Agaricomycetes</taxon>
        <taxon>Agaricomycetidae</taxon>
        <taxon>Agaricales</taxon>
        <taxon>Pluteineae</taxon>
        <taxon>Pluteaceae</taxon>
        <taxon>Pluteus</taxon>
    </lineage>
</organism>
<evidence type="ECO:0000313" key="2">
    <source>
        <dbReference type="Proteomes" id="UP000308600"/>
    </source>
</evidence>
<proteinExistence type="predicted"/>
<reference evidence="1 2" key="1">
    <citation type="journal article" date="2019" name="Nat. Ecol. Evol.">
        <title>Megaphylogeny resolves global patterns of mushroom evolution.</title>
        <authorList>
            <person name="Varga T."/>
            <person name="Krizsan K."/>
            <person name="Foldi C."/>
            <person name="Dima B."/>
            <person name="Sanchez-Garcia M."/>
            <person name="Sanchez-Ramirez S."/>
            <person name="Szollosi G.J."/>
            <person name="Szarkandi J.G."/>
            <person name="Papp V."/>
            <person name="Albert L."/>
            <person name="Andreopoulos W."/>
            <person name="Angelini C."/>
            <person name="Antonin V."/>
            <person name="Barry K.W."/>
            <person name="Bougher N.L."/>
            <person name="Buchanan P."/>
            <person name="Buyck B."/>
            <person name="Bense V."/>
            <person name="Catcheside P."/>
            <person name="Chovatia M."/>
            <person name="Cooper J."/>
            <person name="Damon W."/>
            <person name="Desjardin D."/>
            <person name="Finy P."/>
            <person name="Geml J."/>
            <person name="Haridas S."/>
            <person name="Hughes K."/>
            <person name="Justo A."/>
            <person name="Karasinski D."/>
            <person name="Kautmanova I."/>
            <person name="Kiss B."/>
            <person name="Kocsube S."/>
            <person name="Kotiranta H."/>
            <person name="LaButti K.M."/>
            <person name="Lechner B.E."/>
            <person name="Liimatainen K."/>
            <person name="Lipzen A."/>
            <person name="Lukacs Z."/>
            <person name="Mihaltcheva S."/>
            <person name="Morgado L.N."/>
            <person name="Niskanen T."/>
            <person name="Noordeloos M.E."/>
            <person name="Ohm R.A."/>
            <person name="Ortiz-Santana B."/>
            <person name="Ovrebo C."/>
            <person name="Racz N."/>
            <person name="Riley R."/>
            <person name="Savchenko A."/>
            <person name="Shiryaev A."/>
            <person name="Soop K."/>
            <person name="Spirin V."/>
            <person name="Szebenyi C."/>
            <person name="Tomsovsky M."/>
            <person name="Tulloss R.E."/>
            <person name="Uehling J."/>
            <person name="Grigoriev I.V."/>
            <person name="Vagvolgyi C."/>
            <person name="Papp T."/>
            <person name="Martin F.M."/>
            <person name="Miettinen O."/>
            <person name="Hibbett D.S."/>
            <person name="Nagy L.G."/>
        </authorList>
    </citation>
    <scope>NUCLEOTIDE SEQUENCE [LARGE SCALE GENOMIC DNA]</scope>
    <source>
        <strain evidence="1 2">NL-1719</strain>
    </source>
</reference>
<dbReference type="Proteomes" id="UP000308600">
    <property type="component" value="Unassembled WGS sequence"/>
</dbReference>
<evidence type="ECO:0000313" key="1">
    <source>
        <dbReference type="EMBL" id="TFK60619.1"/>
    </source>
</evidence>
<keyword evidence="2" id="KW-1185">Reference proteome</keyword>
<protein>
    <submittedName>
        <fullName evidence="1">Uncharacterized protein</fullName>
    </submittedName>
</protein>
<feature type="non-terminal residue" evidence="1">
    <location>
        <position position="157"/>
    </location>
</feature>
<sequence>RMEATRSTWESEKIKLEDAVKSAREKHSLAEKDKEIFRGEYMRASEFTSSLRKENVELQKQATIAQGQAQNGVELVKATFEARSKTLEKDRDHWKMMALFAVEKDQRTNDEIRRKAAEHPELERRYREFESKFVDLRTKVVDLEVELESKNRQEEEQ</sequence>
<dbReference type="EMBL" id="ML208752">
    <property type="protein sequence ID" value="TFK60619.1"/>
    <property type="molecule type" value="Genomic_DNA"/>
</dbReference>
<name>A0ACD3A5N3_9AGAR</name>